<sequence>MSKVFDRVEWDCLARVILKLGFHDLWIFIFMMSITSVSYSVLINGEPKCEIIHSWGICQGDPLSPFLLLLCADFLSMMLQRKERLGNIKGISICLRAPHLSHLFFVDDSIFFCRANMGEYQRIWGIHQDYDVALE</sequence>
<dbReference type="Pfam" id="PF00078">
    <property type="entry name" value="RVT_1"/>
    <property type="match status" value="1"/>
</dbReference>
<feature type="transmembrane region" description="Helical" evidence="1">
    <location>
        <begin position="25"/>
        <end position="43"/>
    </location>
</feature>
<reference evidence="3 4" key="1">
    <citation type="submission" date="2024-01" db="EMBL/GenBank/DDBJ databases">
        <title>A telomere-to-telomere, gap-free genome of sweet tea (Lithocarpus litseifolius).</title>
        <authorList>
            <person name="Zhou J."/>
        </authorList>
    </citation>
    <scope>NUCLEOTIDE SEQUENCE [LARGE SCALE GENOMIC DNA]</scope>
    <source>
        <strain evidence="3">Zhou-2022a</strain>
        <tissue evidence="3">Leaf</tissue>
    </source>
</reference>
<keyword evidence="1" id="KW-1133">Transmembrane helix</keyword>
<accession>A0AAW2CT20</accession>
<name>A0AAW2CT20_9ROSI</name>
<keyword evidence="1" id="KW-0812">Transmembrane</keyword>
<dbReference type="AlphaFoldDB" id="A0AAW2CT20"/>
<organism evidence="3 4">
    <name type="scientific">Lithocarpus litseifolius</name>
    <dbReference type="NCBI Taxonomy" id="425828"/>
    <lineage>
        <taxon>Eukaryota</taxon>
        <taxon>Viridiplantae</taxon>
        <taxon>Streptophyta</taxon>
        <taxon>Embryophyta</taxon>
        <taxon>Tracheophyta</taxon>
        <taxon>Spermatophyta</taxon>
        <taxon>Magnoliopsida</taxon>
        <taxon>eudicotyledons</taxon>
        <taxon>Gunneridae</taxon>
        <taxon>Pentapetalae</taxon>
        <taxon>rosids</taxon>
        <taxon>fabids</taxon>
        <taxon>Fagales</taxon>
        <taxon>Fagaceae</taxon>
        <taxon>Lithocarpus</taxon>
    </lineage>
</organism>
<dbReference type="EMBL" id="JAZDWU010000005">
    <property type="protein sequence ID" value="KAL0001271.1"/>
    <property type="molecule type" value="Genomic_DNA"/>
</dbReference>
<dbReference type="InterPro" id="IPR000477">
    <property type="entry name" value="RT_dom"/>
</dbReference>
<keyword evidence="4" id="KW-1185">Reference proteome</keyword>
<evidence type="ECO:0000259" key="2">
    <source>
        <dbReference type="Pfam" id="PF00078"/>
    </source>
</evidence>
<protein>
    <recommendedName>
        <fullName evidence="2">Reverse transcriptase domain-containing protein</fullName>
    </recommendedName>
</protein>
<dbReference type="Proteomes" id="UP001459277">
    <property type="component" value="Unassembled WGS sequence"/>
</dbReference>
<evidence type="ECO:0000313" key="4">
    <source>
        <dbReference type="Proteomes" id="UP001459277"/>
    </source>
</evidence>
<keyword evidence="1" id="KW-0472">Membrane</keyword>
<comment type="caution">
    <text evidence="3">The sequence shown here is derived from an EMBL/GenBank/DDBJ whole genome shotgun (WGS) entry which is preliminary data.</text>
</comment>
<gene>
    <name evidence="3" type="ORF">SO802_015052</name>
</gene>
<evidence type="ECO:0000256" key="1">
    <source>
        <dbReference type="SAM" id="Phobius"/>
    </source>
</evidence>
<evidence type="ECO:0000313" key="3">
    <source>
        <dbReference type="EMBL" id="KAL0001271.1"/>
    </source>
</evidence>
<proteinExistence type="predicted"/>
<feature type="domain" description="Reverse transcriptase" evidence="2">
    <location>
        <begin position="2"/>
        <end position="115"/>
    </location>
</feature>